<feature type="compositionally biased region" description="Low complexity" evidence="1">
    <location>
        <begin position="85"/>
        <end position="94"/>
    </location>
</feature>
<reference evidence="2 3" key="1">
    <citation type="journal article" date="2012" name="Genome Biol.">
        <title>Sequencing three crocodilian genomes to illuminate the evolution of archosaurs and amniotes.</title>
        <authorList>
            <person name="St John J.A."/>
            <person name="Braun E.L."/>
            <person name="Isberg S.R."/>
            <person name="Miles L.G."/>
            <person name="Chong A.Y."/>
            <person name="Gongora J."/>
            <person name="Dalzell P."/>
            <person name="Moran C."/>
            <person name="Bed'hom B."/>
            <person name="Abzhanov A."/>
            <person name="Burgess S.C."/>
            <person name="Cooksey A.M."/>
            <person name="Castoe T.A."/>
            <person name="Crawford N.G."/>
            <person name="Densmore L.D."/>
            <person name="Drew J.C."/>
            <person name="Edwards S.V."/>
            <person name="Faircloth B.C."/>
            <person name="Fujita M.K."/>
            <person name="Greenwold M.J."/>
            <person name="Hoffmann F.G."/>
            <person name="Howard J.M."/>
            <person name="Iguchi T."/>
            <person name="Janes D.E."/>
            <person name="Khan S.Y."/>
            <person name="Kohno S."/>
            <person name="de Koning A.J."/>
            <person name="Lance S.L."/>
            <person name="McCarthy F.M."/>
            <person name="McCormack J.E."/>
            <person name="Merchant M.E."/>
            <person name="Peterson D.G."/>
            <person name="Pollock D.D."/>
            <person name="Pourmand N."/>
            <person name="Raney B.J."/>
            <person name="Roessler K.A."/>
            <person name="Sanford J.R."/>
            <person name="Sawyer R.H."/>
            <person name="Schmidt C.J."/>
            <person name="Triplett E.W."/>
            <person name="Tuberville T.D."/>
            <person name="Venegas-Anaya M."/>
            <person name="Howard J.T."/>
            <person name="Jarvis E.D."/>
            <person name="Guillette L.J.Jr."/>
            <person name="Glenn T.C."/>
            <person name="Green R.E."/>
            <person name="Ray D.A."/>
        </authorList>
    </citation>
    <scope>NUCLEOTIDE SEQUENCE [LARGE SCALE GENOMIC DNA]</scope>
    <source>
        <strain evidence="2">KSC_2009_1</strain>
    </source>
</reference>
<dbReference type="EMBL" id="AKHW03001628">
    <property type="protein sequence ID" value="KYO41652.1"/>
    <property type="molecule type" value="Genomic_DNA"/>
</dbReference>
<evidence type="ECO:0000256" key="1">
    <source>
        <dbReference type="SAM" id="MobiDB-lite"/>
    </source>
</evidence>
<proteinExistence type="predicted"/>
<sequence>MQDWTLLLEYLVTMAEEWLVEEWAWYSKDIMHDRRGIMKIMSRDRLLALEERHITLLKRMVEAQEQQATTEDSWDAGHHPGPGGHPHATHCPAPSSGPTCPLAAAPSPAARPPVGMG</sequence>
<gene>
    <name evidence="2" type="ORF">Y1Q_0006399</name>
</gene>
<accession>A0A151NXP0</accession>
<organism evidence="2 3">
    <name type="scientific">Alligator mississippiensis</name>
    <name type="common">American alligator</name>
    <dbReference type="NCBI Taxonomy" id="8496"/>
    <lineage>
        <taxon>Eukaryota</taxon>
        <taxon>Metazoa</taxon>
        <taxon>Chordata</taxon>
        <taxon>Craniata</taxon>
        <taxon>Vertebrata</taxon>
        <taxon>Euteleostomi</taxon>
        <taxon>Archelosauria</taxon>
        <taxon>Archosauria</taxon>
        <taxon>Crocodylia</taxon>
        <taxon>Alligatoridae</taxon>
        <taxon>Alligatorinae</taxon>
        <taxon>Alligator</taxon>
    </lineage>
</organism>
<dbReference type="Proteomes" id="UP000050525">
    <property type="component" value="Unassembled WGS sequence"/>
</dbReference>
<dbReference type="AlphaFoldDB" id="A0A151NXP0"/>
<comment type="caution">
    <text evidence="2">The sequence shown here is derived from an EMBL/GenBank/DDBJ whole genome shotgun (WGS) entry which is preliminary data.</text>
</comment>
<evidence type="ECO:0000313" key="2">
    <source>
        <dbReference type="EMBL" id="KYO41652.1"/>
    </source>
</evidence>
<name>A0A151NXP0_ALLMI</name>
<evidence type="ECO:0000313" key="3">
    <source>
        <dbReference type="Proteomes" id="UP000050525"/>
    </source>
</evidence>
<dbReference type="PhylomeDB" id="A0A151NXP0"/>
<feature type="region of interest" description="Disordered" evidence="1">
    <location>
        <begin position="61"/>
        <end position="117"/>
    </location>
</feature>
<protein>
    <submittedName>
        <fullName evidence="2">Uncharacterized protein</fullName>
    </submittedName>
</protein>
<keyword evidence="3" id="KW-1185">Reference proteome</keyword>